<feature type="region of interest" description="Disordered" evidence="1">
    <location>
        <begin position="1"/>
        <end position="20"/>
    </location>
</feature>
<evidence type="ECO:0000313" key="3">
    <source>
        <dbReference type="Proteomes" id="UP000305948"/>
    </source>
</evidence>
<reference evidence="2 3" key="1">
    <citation type="journal article" date="2019" name="Nat. Ecol. Evol.">
        <title>Megaphylogeny resolves global patterns of mushroom evolution.</title>
        <authorList>
            <person name="Varga T."/>
            <person name="Krizsan K."/>
            <person name="Foldi C."/>
            <person name="Dima B."/>
            <person name="Sanchez-Garcia M."/>
            <person name="Sanchez-Ramirez S."/>
            <person name="Szollosi G.J."/>
            <person name="Szarkandi J.G."/>
            <person name="Papp V."/>
            <person name="Albert L."/>
            <person name="Andreopoulos W."/>
            <person name="Angelini C."/>
            <person name="Antonin V."/>
            <person name="Barry K.W."/>
            <person name="Bougher N.L."/>
            <person name="Buchanan P."/>
            <person name="Buyck B."/>
            <person name="Bense V."/>
            <person name="Catcheside P."/>
            <person name="Chovatia M."/>
            <person name="Cooper J."/>
            <person name="Damon W."/>
            <person name="Desjardin D."/>
            <person name="Finy P."/>
            <person name="Geml J."/>
            <person name="Haridas S."/>
            <person name="Hughes K."/>
            <person name="Justo A."/>
            <person name="Karasinski D."/>
            <person name="Kautmanova I."/>
            <person name="Kiss B."/>
            <person name="Kocsube S."/>
            <person name="Kotiranta H."/>
            <person name="LaButti K.M."/>
            <person name="Lechner B.E."/>
            <person name="Liimatainen K."/>
            <person name="Lipzen A."/>
            <person name="Lukacs Z."/>
            <person name="Mihaltcheva S."/>
            <person name="Morgado L.N."/>
            <person name="Niskanen T."/>
            <person name="Noordeloos M.E."/>
            <person name="Ohm R.A."/>
            <person name="Ortiz-Santana B."/>
            <person name="Ovrebo C."/>
            <person name="Racz N."/>
            <person name="Riley R."/>
            <person name="Savchenko A."/>
            <person name="Shiryaev A."/>
            <person name="Soop K."/>
            <person name="Spirin V."/>
            <person name="Szebenyi C."/>
            <person name="Tomsovsky M."/>
            <person name="Tulloss R.E."/>
            <person name="Uehling J."/>
            <person name="Grigoriev I.V."/>
            <person name="Vagvolgyi C."/>
            <person name="Papp T."/>
            <person name="Martin F.M."/>
            <person name="Miettinen O."/>
            <person name="Hibbett D.S."/>
            <person name="Nagy L.G."/>
        </authorList>
    </citation>
    <scope>NUCLEOTIDE SEQUENCE [LARGE SCALE GENOMIC DNA]</scope>
    <source>
        <strain evidence="2 3">OMC1185</strain>
    </source>
</reference>
<sequence length="194" mass="21519">MPGKVSYPHQVHPHTRSTSELRTHDAIVLAMQRRAASERQGLTGSCAMSVGTCPTSFYSTPPLPRWNQGTRYGIDNSRSASGRRRTASRILPPMTPSEAAVPLRCIDVPVFSNKHRSLFGLRYWRVLIGLCLANILFVQENRFPCTALSLRESSDDMARLPSAKFMCPSLARRYPNMSLLSSSACRPATLPLSI</sequence>
<proteinExistence type="predicted"/>
<dbReference type="Proteomes" id="UP000305948">
    <property type="component" value="Unassembled WGS sequence"/>
</dbReference>
<gene>
    <name evidence="2" type="ORF">OE88DRAFT_60226</name>
</gene>
<keyword evidence="3" id="KW-1185">Reference proteome</keyword>
<organism evidence="2 3">
    <name type="scientific">Heliocybe sulcata</name>
    <dbReference type="NCBI Taxonomy" id="5364"/>
    <lineage>
        <taxon>Eukaryota</taxon>
        <taxon>Fungi</taxon>
        <taxon>Dikarya</taxon>
        <taxon>Basidiomycota</taxon>
        <taxon>Agaricomycotina</taxon>
        <taxon>Agaricomycetes</taxon>
        <taxon>Gloeophyllales</taxon>
        <taxon>Gloeophyllaceae</taxon>
        <taxon>Heliocybe</taxon>
    </lineage>
</organism>
<evidence type="ECO:0000256" key="1">
    <source>
        <dbReference type="SAM" id="MobiDB-lite"/>
    </source>
</evidence>
<dbReference type="AlphaFoldDB" id="A0A5C3NHG9"/>
<protein>
    <submittedName>
        <fullName evidence="2">Uncharacterized protein</fullName>
    </submittedName>
</protein>
<name>A0A5C3NHG9_9AGAM</name>
<accession>A0A5C3NHG9</accession>
<evidence type="ECO:0000313" key="2">
    <source>
        <dbReference type="EMBL" id="TFK56823.1"/>
    </source>
</evidence>
<dbReference type="EMBL" id="ML213503">
    <property type="protein sequence ID" value="TFK56823.1"/>
    <property type="molecule type" value="Genomic_DNA"/>
</dbReference>